<accession>D0W478</accession>
<dbReference type="Proteomes" id="UP000003294">
    <property type="component" value="Unassembled WGS sequence"/>
</dbReference>
<protein>
    <submittedName>
        <fullName evidence="1">Uncharacterized protein</fullName>
    </submittedName>
</protein>
<dbReference type="EMBL" id="ACDY02000008">
    <property type="protein sequence ID" value="EEZ71400.1"/>
    <property type="molecule type" value="Genomic_DNA"/>
</dbReference>
<organism evidence="1 2">
    <name type="scientific">Neisseria cinerea ATCC 14685</name>
    <dbReference type="NCBI Taxonomy" id="546262"/>
    <lineage>
        <taxon>Bacteria</taxon>
        <taxon>Pseudomonadati</taxon>
        <taxon>Pseudomonadota</taxon>
        <taxon>Betaproteobacteria</taxon>
        <taxon>Neisseriales</taxon>
        <taxon>Neisseriaceae</taxon>
        <taxon>Neisseria</taxon>
    </lineage>
</organism>
<name>D0W478_NEICI</name>
<evidence type="ECO:0000313" key="1">
    <source>
        <dbReference type="EMBL" id="EEZ71400.1"/>
    </source>
</evidence>
<dbReference type="STRING" id="546262.NEICINOT_04473"/>
<dbReference type="AlphaFoldDB" id="D0W478"/>
<reference evidence="1 2" key="1">
    <citation type="submission" date="2009-10" db="EMBL/GenBank/DDBJ databases">
        <authorList>
            <person name="Weinstock G."/>
            <person name="Sodergren E."/>
            <person name="Clifton S."/>
            <person name="Fulton L."/>
            <person name="Fulton B."/>
            <person name="Courtney L."/>
            <person name="Fronick C."/>
            <person name="Harrison M."/>
            <person name="Strong C."/>
            <person name="Farmer C."/>
            <person name="Delahaunty K."/>
            <person name="Markovic C."/>
            <person name="Hall O."/>
            <person name="Minx P."/>
            <person name="Tomlinson C."/>
            <person name="Mitreva M."/>
            <person name="Nelson J."/>
            <person name="Hou S."/>
            <person name="Wollam A."/>
            <person name="Pepin K.H."/>
            <person name="Johnson M."/>
            <person name="Bhonagiri V."/>
            <person name="Nash W.E."/>
            <person name="Warren W."/>
            <person name="Chinwalla A."/>
            <person name="Mardis E.R."/>
            <person name="Wilson R.K."/>
        </authorList>
    </citation>
    <scope>NUCLEOTIDE SEQUENCE [LARGE SCALE GENOMIC DNA]</scope>
    <source>
        <strain evidence="1 2">ATCC 14685</strain>
    </source>
</reference>
<sequence length="42" mass="4932">MCRKPQPLAVNKPYFPEKRVTPFPGVFHKRLPIPFPERKNAV</sequence>
<comment type="caution">
    <text evidence="1">The sequence shown here is derived from an EMBL/GenBank/DDBJ whole genome shotgun (WGS) entry which is preliminary data.</text>
</comment>
<evidence type="ECO:0000313" key="2">
    <source>
        <dbReference type="Proteomes" id="UP000003294"/>
    </source>
</evidence>
<gene>
    <name evidence="1" type="ORF">NEICINOT_04473</name>
</gene>
<proteinExistence type="predicted"/>